<accession>A0A392PB41</accession>
<evidence type="ECO:0000313" key="2">
    <source>
        <dbReference type="Proteomes" id="UP000265520"/>
    </source>
</evidence>
<feature type="non-terminal residue" evidence="1">
    <location>
        <position position="1"/>
    </location>
</feature>
<keyword evidence="2" id="KW-1185">Reference proteome</keyword>
<evidence type="ECO:0000313" key="1">
    <source>
        <dbReference type="EMBL" id="MCI09323.1"/>
    </source>
</evidence>
<name>A0A392PB41_9FABA</name>
<dbReference type="AlphaFoldDB" id="A0A392PB41"/>
<protein>
    <submittedName>
        <fullName evidence="1">Uncharacterized protein</fullName>
    </submittedName>
</protein>
<dbReference type="Proteomes" id="UP000265520">
    <property type="component" value="Unassembled WGS sequence"/>
</dbReference>
<organism evidence="1 2">
    <name type="scientific">Trifolium medium</name>
    <dbReference type="NCBI Taxonomy" id="97028"/>
    <lineage>
        <taxon>Eukaryota</taxon>
        <taxon>Viridiplantae</taxon>
        <taxon>Streptophyta</taxon>
        <taxon>Embryophyta</taxon>
        <taxon>Tracheophyta</taxon>
        <taxon>Spermatophyta</taxon>
        <taxon>Magnoliopsida</taxon>
        <taxon>eudicotyledons</taxon>
        <taxon>Gunneridae</taxon>
        <taxon>Pentapetalae</taxon>
        <taxon>rosids</taxon>
        <taxon>fabids</taxon>
        <taxon>Fabales</taxon>
        <taxon>Fabaceae</taxon>
        <taxon>Papilionoideae</taxon>
        <taxon>50 kb inversion clade</taxon>
        <taxon>NPAAA clade</taxon>
        <taxon>Hologalegina</taxon>
        <taxon>IRL clade</taxon>
        <taxon>Trifolieae</taxon>
        <taxon>Trifolium</taxon>
    </lineage>
</organism>
<proteinExistence type="predicted"/>
<reference evidence="1 2" key="1">
    <citation type="journal article" date="2018" name="Front. Plant Sci.">
        <title>Red Clover (Trifolium pratense) and Zigzag Clover (T. medium) - A Picture of Genomic Similarities and Differences.</title>
        <authorList>
            <person name="Dluhosova J."/>
            <person name="Istvanek J."/>
            <person name="Nedelnik J."/>
            <person name="Repkova J."/>
        </authorList>
    </citation>
    <scope>NUCLEOTIDE SEQUENCE [LARGE SCALE GENOMIC DNA]</scope>
    <source>
        <strain evidence="2">cv. 10/8</strain>
        <tissue evidence="1">Leaf</tissue>
    </source>
</reference>
<dbReference type="EMBL" id="LXQA010072216">
    <property type="protein sequence ID" value="MCI09323.1"/>
    <property type="molecule type" value="Genomic_DNA"/>
</dbReference>
<sequence length="26" mass="3145">YIACWTRLVESAGFVWNFYFGSRNEE</sequence>
<comment type="caution">
    <text evidence="1">The sequence shown here is derived from an EMBL/GenBank/DDBJ whole genome shotgun (WGS) entry which is preliminary data.</text>
</comment>